<keyword evidence="2" id="KW-1185">Reference proteome</keyword>
<organism evidence="1 2">
    <name type="scientific">Vibrio crassostreae</name>
    <dbReference type="NCBI Taxonomy" id="246167"/>
    <lineage>
        <taxon>Bacteria</taxon>
        <taxon>Pseudomonadati</taxon>
        <taxon>Pseudomonadota</taxon>
        <taxon>Gammaproteobacteria</taxon>
        <taxon>Vibrionales</taxon>
        <taxon>Vibrionaceae</taxon>
        <taxon>Vibrio</taxon>
    </lineage>
</organism>
<evidence type="ECO:0000313" key="1">
    <source>
        <dbReference type="EMBL" id="CDT35469.1"/>
    </source>
</evidence>
<proteinExistence type="predicted"/>
<dbReference type="Proteomes" id="UP000049077">
    <property type="component" value="Unassembled WGS sequence"/>
</dbReference>
<evidence type="ECO:0008006" key="3">
    <source>
        <dbReference type="Google" id="ProtNLM"/>
    </source>
</evidence>
<dbReference type="EMBL" id="CCJX01000103">
    <property type="protein sequence ID" value="CDT35469.1"/>
    <property type="molecule type" value="Genomic_DNA"/>
</dbReference>
<name>A0ABM9QUI3_9VIBR</name>
<comment type="caution">
    <text evidence="1">The sequence shown here is derived from an EMBL/GenBank/DDBJ whole genome shotgun (WGS) entry which is preliminary data.</text>
</comment>
<protein>
    <recommendedName>
        <fullName evidence="3">Transposase</fullName>
    </recommendedName>
</protein>
<evidence type="ECO:0000313" key="2">
    <source>
        <dbReference type="Proteomes" id="UP000049077"/>
    </source>
</evidence>
<reference evidence="1 2" key="1">
    <citation type="submission" date="2014-06" db="EMBL/GenBank/DDBJ databases">
        <authorList>
            <person name="Le Roux F."/>
        </authorList>
    </citation>
    <scope>NUCLEOTIDE SEQUENCE [LARGE SCALE GENOMIC DNA]</scope>
    <source>
        <strain evidence="1 2">J5-4</strain>
    </source>
</reference>
<sequence length="66" mass="7407">MRFLVAFKAVVFAYRVKNSCSWVKITLNAGCRWIYVDKPLAANRFTTVSSLAMFKATVESKLAATN</sequence>
<accession>A0ABM9QUI3</accession>
<gene>
    <name evidence="1" type="ORF">VCR4J5_200325</name>
</gene>